<keyword evidence="3" id="KW-1185">Reference proteome</keyword>
<accession>A0A3N4HT51</accession>
<reference evidence="2 3" key="1">
    <citation type="journal article" date="2018" name="Nat. Ecol. Evol.">
        <title>Pezizomycetes genomes reveal the molecular basis of ectomycorrhizal truffle lifestyle.</title>
        <authorList>
            <person name="Murat C."/>
            <person name="Payen T."/>
            <person name="Noel B."/>
            <person name="Kuo A."/>
            <person name="Morin E."/>
            <person name="Chen J."/>
            <person name="Kohler A."/>
            <person name="Krizsan K."/>
            <person name="Balestrini R."/>
            <person name="Da Silva C."/>
            <person name="Montanini B."/>
            <person name="Hainaut M."/>
            <person name="Levati E."/>
            <person name="Barry K.W."/>
            <person name="Belfiori B."/>
            <person name="Cichocki N."/>
            <person name="Clum A."/>
            <person name="Dockter R.B."/>
            <person name="Fauchery L."/>
            <person name="Guy J."/>
            <person name="Iotti M."/>
            <person name="Le Tacon F."/>
            <person name="Lindquist E.A."/>
            <person name="Lipzen A."/>
            <person name="Malagnac F."/>
            <person name="Mello A."/>
            <person name="Molinier V."/>
            <person name="Miyauchi S."/>
            <person name="Poulain J."/>
            <person name="Riccioni C."/>
            <person name="Rubini A."/>
            <person name="Sitrit Y."/>
            <person name="Splivallo R."/>
            <person name="Traeger S."/>
            <person name="Wang M."/>
            <person name="Zifcakova L."/>
            <person name="Wipf D."/>
            <person name="Zambonelli A."/>
            <person name="Paolocci F."/>
            <person name="Nowrousian M."/>
            <person name="Ottonello S."/>
            <person name="Baldrian P."/>
            <person name="Spatafora J.W."/>
            <person name="Henrissat B."/>
            <person name="Nagy L.G."/>
            <person name="Aury J.M."/>
            <person name="Wincker P."/>
            <person name="Grigoriev I.V."/>
            <person name="Bonfante P."/>
            <person name="Martin F.M."/>
        </authorList>
    </citation>
    <scope>NUCLEOTIDE SEQUENCE [LARGE SCALE GENOMIC DNA]</scope>
    <source>
        <strain evidence="2 3">RN42</strain>
    </source>
</reference>
<protein>
    <submittedName>
        <fullName evidence="2">Uncharacterized protein</fullName>
    </submittedName>
</protein>
<dbReference type="AlphaFoldDB" id="A0A3N4HT51"/>
<evidence type="ECO:0000256" key="1">
    <source>
        <dbReference type="SAM" id="MobiDB-lite"/>
    </source>
</evidence>
<dbReference type="EMBL" id="ML119749">
    <property type="protein sequence ID" value="RPA76186.1"/>
    <property type="molecule type" value="Genomic_DNA"/>
</dbReference>
<sequence>MSDGTSDVEMRSGSASGSEEPLPAGPQYMKPSEQYTVEELGLPSFGKLLGSHISGAKGKSPAWMEFSDIQTETTFIAELEGLSGDEIGEKLKDLKDLTLLSLLVLKYPNTFQKDPDVWEAVTNLAAGLGDIERRAYRSMLERTSIPFELEKKLQNLTVGLAFEEFAWDFNEAVGEVIGRLALQIPAHGMQDNPPLFCSKFNTEGNPVTTHPDGTKFKAAPRPGTFVAINDESIRQIVPQLIIDKLVEKRPHVRIWVELLGKLQSFHDAAYQKYEVSPEETDRQSGCCSFGLYFDAVGDTNIVLCKNRTNNFTLMAAVENVWRAGDVVAGANKDHHKDTCWVVRLQQICEEVGLSWTPDTEYGVTSPDQKGVNRFTIGKQYVPTKLEHFRNSN</sequence>
<evidence type="ECO:0000313" key="2">
    <source>
        <dbReference type="EMBL" id="RPA76186.1"/>
    </source>
</evidence>
<gene>
    <name evidence="2" type="ORF">BJ508DRAFT_331359</name>
</gene>
<dbReference type="Proteomes" id="UP000275078">
    <property type="component" value="Unassembled WGS sequence"/>
</dbReference>
<organism evidence="2 3">
    <name type="scientific">Ascobolus immersus RN42</name>
    <dbReference type="NCBI Taxonomy" id="1160509"/>
    <lineage>
        <taxon>Eukaryota</taxon>
        <taxon>Fungi</taxon>
        <taxon>Dikarya</taxon>
        <taxon>Ascomycota</taxon>
        <taxon>Pezizomycotina</taxon>
        <taxon>Pezizomycetes</taxon>
        <taxon>Pezizales</taxon>
        <taxon>Ascobolaceae</taxon>
        <taxon>Ascobolus</taxon>
    </lineage>
</organism>
<proteinExistence type="predicted"/>
<name>A0A3N4HT51_ASCIM</name>
<feature type="region of interest" description="Disordered" evidence="1">
    <location>
        <begin position="1"/>
        <end position="30"/>
    </location>
</feature>
<evidence type="ECO:0000313" key="3">
    <source>
        <dbReference type="Proteomes" id="UP000275078"/>
    </source>
</evidence>